<accession>A0ABR4YDW9</accession>
<comment type="caution">
    <text evidence="2">The sequence shown here is derived from an EMBL/GenBank/DDBJ whole genome shotgun (WGS) entry which is preliminary data.</text>
</comment>
<dbReference type="Pfam" id="PF00535">
    <property type="entry name" value="Glycos_transf_2"/>
    <property type="match status" value="1"/>
</dbReference>
<dbReference type="EMBL" id="JRWM01000005">
    <property type="protein sequence ID" value="KHA61681.1"/>
    <property type="molecule type" value="Genomic_DNA"/>
</dbReference>
<dbReference type="InterPro" id="IPR029044">
    <property type="entry name" value="Nucleotide-diphossugar_trans"/>
</dbReference>
<protein>
    <recommendedName>
        <fullName evidence="1">Glycosyltransferase 2-like domain-containing protein</fullName>
    </recommendedName>
</protein>
<evidence type="ECO:0000313" key="2">
    <source>
        <dbReference type="EMBL" id="KHA61681.1"/>
    </source>
</evidence>
<dbReference type="Proteomes" id="UP000030520">
    <property type="component" value="Unassembled WGS sequence"/>
</dbReference>
<proteinExistence type="predicted"/>
<sequence>MKCNKHKGLKLEGYLLSVIIPTKNRYRYLIECIDTLNRIKSNKLEIIIQDNSDDNSEILDYISKLESSNVKYFHTTGIRSQTDNYNDAIANSTGEFVLGLGDDDSITSAAIKVAELMKLYDIDACNMNMFGYYWPDVFNHNFSKPPLSYDRRSPKLEKVITSEILDKYLSTGMQDLKYLPRIYHGILSRRVLNKIQDVSGAFCPGPSPDMANAVAASTFINWHLMLRYPIIVSGSAYNSAAGKGLRGEHTGSLSQVKQLPKNVEQGWDSKIPKVWLGNTIWPESAKQALKKVGHLTKADSLNYYPMYARVFIKHPEYRGLVLDNIKGFRSSSLLYFWCLREVCSWFTRTYKNKLKVFFGIEYTHKEIISLKKACEMAEIHLEKDINSLDRLFSNLLGSK</sequence>
<dbReference type="CDD" id="cd00761">
    <property type="entry name" value="Glyco_tranf_GTA_type"/>
    <property type="match status" value="1"/>
</dbReference>
<gene>
    <name evidence="2" type="ORF">NL53_05025</name>
</gene>
<dbReference type="PANTHER" id="PTHR22916:SF3">
    <property type="entry name" value="UDP-GLCNAC:BETAGAL BETA-1,3-N-ACETYLGLUCOSAMINYLTRANSFERASE-LIKE PROTEIN 1"/>
    <property type="match status" value="1"/>
</dbReference>
<organism evidence="2 3">
    <name type="scientific">Vibrio variabilis</name>
    <dbReference type="NCBI Taxonomy" id="990271"/>
    <lineage>
        <taxon>Bacteria</taxon>
        <taxon>Pseudomonadati</taxon>
        <taxon>Pseudomonadota</taxon>
        <taxon>Gammaproteobacteria</taxon>
        <taxon>Vibrionales</taxon>
        <taxon>Vibrionaceae</taxon>
        <taxon>Vibrio</taxon>
    </lineage>
</organism>
<evidence type="ECO:0000313" key="3">
    <source>
        <dbReference type="Proteomes" id="UP000030520"/>
    </source>
</evidence>
<evidence type="ECO:0000259" key="1">
    <source>
        <dbReference type="Pfam" id="PF00535"/>
    </source>
</evidence>
<dbReference type="InterPro" id="IPR001173">
    <property type="entry name" value="Glyco_trans_2-like"/>
</dbReference>
<feature type="domain" description="Glycosyltransferase 2-like" evidence="1">
    <location>
        <begin position="17"/>
        <end position="144"/>
    </location>
</feature>
<reference evidence="2 3" key="1">
    <citation type="submission" date="2014-10" db="EMBL/GenBank/DDBJ databases">
        <title>Genome sequencing of Vibrio variabilis T01.</title>
        <authorList>
            <person name="Chan K.-G."/>
            <person name="Mohamad N.I."/>
        </authorList>
    </citation>
    <scope>NUCLEOTIDE SEQUENCE [LARGE SCALE GENOMIC DNA]</scope>
    <source>
        <strain evidence="2 3">T01</strain>
    </source>
</reference>
<keyword evidence="3" id="KW-1185">Reference proteome</keyword>
<dbReference type="PANTHER" id="PTHR22916">
    <property type="entry name" value="GLYCOSYLTRANSFERASE"/>
    <property type="match status" value="1"/>
</dbReference>
<dbReference type="Gene3D" id="3.90.550.10">
    <property type="entry name" value="Spore Coat Polysaccharide Biosynthesis Protein SpsA, Chain A"/>
    <property type="match status" value="1"/>
</dbReference>
<name>A0ABR4YDW9_9VIBR</name>
<dbReference type="SUPFAM" id="SSF53448">
    <property type="entry name" value="Nucleotide-diphospho-sugar transferases"/>
    <property type="match status" value="1"/>
</dbReference>